<evidence type="ECO:0000313" key="4">
    <source>
        <dbReference type="Proteomes" id="UP000192536"/>
    </source>
</evidence>
<keyword evidence="4" id="KW-1185">Reference proteome</keyword>
<comment type="caution">
    <text evidence="3">The sequence shown here is derived from an EMBL/GenBank/DDBJ whole genome shotgun (WGS) entry which is preliminary data.</text>
</comment>
<dbReference type="EMBL" id="MRWE01000029">
    <property type="protein sequence ID" value="ORJ24405.1"/>
    <property type="molecule type" value="Genomic_DNA"/>
</dbReference>
<proteinExistence type="predicted"/>
<reference evidence="3 4" key="1">
    <citation type="journal article" date="2017" name="Int. J. Syst. Evol. Microbiol.">
        <title>Rouxiella badensis sp. nov. and Rouxiella silvae sp. nov. isolated from peat bog soil in Germany and emendation of the genus description.</title>
        <authorList>
            <person name="Le Fleche-Mateos A."/>
            <person name="Kugler J.H."/>
            <person name="Hansen S.H."/>
            <person name="Syldatk C."/>
            <person name="Hausmann R."/>
            <person name="Lomprez F."/>
            <person name="Vandenbogaert M."/>
            <person name="Manuguerra J.C."/>
            <person name="Grimont P.A."/>
        </authorList>
    </citation>
    <scope>NUCLEOTIDE SEQUENCE [LARGE SCALE GENOMIC DNA]</scope>
    <source>
        <strain evidence="3 4">DSM 100043</strain>
    </source>
</reference>
<feature type="domain" description="HNH nuclease" evidence="2">
    <location>
        <begin position="158"/>
        <end position="206"/>
    </location>
</feature>
<feature type="region of interest" description="Disordered" evidence="1">
    <location>
        <begin position="229"/>
        <end position="256"/>
    </location>
</feature>
<evidence type="ECO:0000256" key="1">
    <source>
        <dbReference type="SAM" id="MobiDB-lite"/>
    </source>
</evidence>
<gene>
    <name evidence="3" type="ORF">BS640_16175</name>
</gene>
<dbReference type="STRING" id="1646377.BS640_16175"/>
<dbReference type="Pfam" id="PF13391">
    <property type="entry name" value="HNH_2"/>
    <property type="match status" value="1"/>
</dbReference>
<accession>A0A1X0WCG0</accession>
<evidence type="ECO:0000259" key="2">
    <source>
        <dbReference type="Pfam" id="PF13391"/>
    </source>
</evidence>
<name>A0A1X0WCG0_9GAMM</name>
<protein>
    <recommendedName>
        <fullName evidence="2">HNH nuclease domain-containing protein</fullName>
    </recommendedName>
</protein>
<organism evidence="3 4">
    <name type="scientific">Rouxiella badensis</name>
    <dbReference type="NCBI Taxonomy" id="1646377"/>
    <lineage>
        <taxon>Bacteria</taxon>
        <taxon>Pseudomonadati</taxon>
        <taxon>Pseudomonadota</taxon>
        <taxon>Gammaproteobacteria</taxon>
        <taxon>Enterobacterales</taxon>
        <taxon>Yersiniaceae</taxon>
        <taxon>Rouxiella</taxon>
    </lineage>
</organism>
<dbReference type="InterPro" id="IPR003615">
    <property type="entry name" value="HNH_nuc"/>
</dbReference>
<evidence type="ECO:0000313" key="3">
    <source>
        <dbReference type="EMBL" id="ORJ24405.1"/>
    </source>
</evidence>
<sequence length="256" mass="29214">MENIPNPQSLVVGNIYTREDLKYLFTLADARIKMGVFRPRENQSMWLFVTEDKTNGRRHYKNTLGDTPITLILSTILPPPENRDSLIPTNAEIQSYSANDEECLEDDPLQSVENGDAQDEFSAQHVEDERKKVLRSIIRRQGQSRFRKALLGAYQGQCAVTGCKVTELLEAAHIHPYRGEHTNKVNNGLLLRADIHTLFDLGLIGITPDTLRVVVSEKLRGTEYETLHNRPLNRPENQEDIPSLEALQWHNENSYP</sequence>
<dbReference type="RefSeq" id="WP_084912922.1">
    <property type="nucleotide sequence ID" value="NZ_MRWE01000029.1"/>
</dbReference>
<dbReference type="Proteomes" id="UP000192536">
    <property type="component" value="Unassembled WGS sequence"/>
</dbReference>
<dbReference type="AlphaFoldDB" id="A0A1X0WCG0"/>